<keyword evidence="2" id="KW-1185">Reference proteome</keyword>
<sequence>YKCSIKNIIPISTTNSISVPQIKPDTDNPLDQVSNSLASQTKTDEYLFLEKFEYLKALGLIKNNAILDTSIYFIQTRVSNLERPIIILIY</sequence>
<protein>
    <submittedName>
        <fullName evidence="1">40189_t:CDS:1</fullName>
    </submittedName>
</protein>
<gene>
    <name evidence="1" type="ORF">GMARGA_LOCUS34441</name>
</gene>
<dbReference type="EMBL" id="CAJVQB010060375">
    <property type="protein sequence ID" value="CAG8839413.1"/>
    <property type="molecule type" value="Genomic_DNA"/>
</dbReference>
<dbReference type="Proteomes" id="UP000789901">
    <property type="component" value="Unassembled WGS sequence"/>
</dbReference>
<reference evidence="1 2" key="1">
    <citation type="submission" date="2021-06" db="EMBL/GenBank/DDBJ databases">
        <authorList>
            <person name="Kallberg Y."/>
            <person name="Tangrot J."/>
            <person name="Rosling A."/>
        </authorList>
    </citation>
    <scope>NUCLEOTIDE SEQUENCE [LARGE SCALE GENOMIC DNA]</scope>
    <source>
        <strain evidence="1 2">120-4 pot B 10/14</strain>
    </source>
</reference>
<comment type="caution">
    <text evidence="1">The sequence shown here is derived from an EMBL/GenBank/DDBJ whole genome shotgun (WGS) entry which is preliminary data.</text>
</comment>
<organism evidence="1 2">
    <name type="scientific">Gigaspora margarita</name>
    <dbReference type="NCBI Taxonomy" id="4874"/>
    <lineage>
        <taxon>Eukaryota</taxon>
        <taxon>Fungi</taxon>
        <taxon>Fungi incertae sedis</taxon>
        <taxon>Mucoromycota</taxon>
        <taxon>Glomeromycotina</taxon>
        <taxon>Glomeromycetes</taxon>
        <taxon>Diversisporales</taxon>
        <taxon>Gigasporaceae</taxon>
        <taxon>Gigaspora</taxon>
    </lineage>
</organism>
<evidence type="ECO:0000313" key="2">
    <source>
        <dbReference type="Proteomes" id="UP000789901"/>
    </source>
</evidence>
<evidence type="ECO:0000313" key="1">
    <source>
        <dbReference type="EMBL" id="CAG8839413.1"/>
    </source>
</evidence>
<name>A0ABN7WSQ8_GIGMA</name>
<accession>A0ABN7WSQ8</accession>
<feature type="non-terminal residue" evidence="1">
    <location>
        <position position="1"/>
    </location>
</feature>
<proteinExistence type="predicted"/>